<organism evidence="2 3">
    <name type="scientific">Paractinoplanes durhamensis</name>
    <dbReference type="NCBI Taxonomy" id="113563"/>
    <lineage>
        <taxon>Bacteria</taxon>
        <taxon>Bacillati</taxon>
        <taxon>Actinomycetota</taxon>
        <taxon>Actinomycetes</taxon>
        <taxon>Micromonosporales</taxon>
        <taxon>Micromonosporaceae</taxon>
        <taxon>Paractinoplanes</taxon>
    </lineage>
</organism>
<proteinExistence type="predicted"/>
<comment type="caution">
    <text evidence="2">The sequence shown here is derived from an EMBL/GenBank/DDBJ whole genome shotgun (WGS) entry which is preliminary data.</text>
</comment>
<protein>
    <submittedName>
        <fullName evidence="2">Uncharacterized protein</fullName>
    </submittedName>
</protein>
<accession>A0ABQ3ZAV2</accession>
<evidence type="ECO:0000256" key="1">
    <source>
        <dbReference type="SAM" id="Phobius"/>
    </source>
</evidence>
<feature type="transmembrane region" description="Helical" evidence="1">
    <location>
        <begin position="336"/>
        <end position="361"/>
    </location>
</feature>
<evidence type="ECO:0000313" key="2">
    <source>
        <dbReference type="EMBL" id="GIE06960.1"/>
    </source>
</evidence>
<evidence type="ECO:0000313" key="3">
    <source>
        <dbReference type="Proteomes" id="UP000637628"/>
    </source>
</evidence>
<gene>
    <name evidence="2" type="ORF">Adu01nite_83100</name>
</gene>
<reference evidence="2 3" key="1">
    <citation type="submission" date="2021-01" db="EMBL/GenBank/DDBJ databases">
        <title>Whole genome shotgun sequence of Actinoplanes durhamensis NBRC 14914.</title>
        <authorList>
            <person name="Komaki H."/>
            <person name="Tamura T."/>
        </authorList>
    </citation>
    <scope>NUCLEOTIDE SEQUENCE [LARGE SCALE GENOMIC DNA]</scope>
    <source>
        <strain evidence="2 3">NBRC 14914</strain>
    </source>
</reference>
<dbReference type="RefSeq" id="WP_203734818.1">
    <property type="nucleotide sequence ID" value="NZ_BAAATX010000028.1"/>
</dbReference>
<dbReference type="EMBL" id="BOML01000071">
    <property type="protein sequence ID" value="GIE06960.1"/>
    <property type="molecule type" value="Genomic_DNA"/>
</dbReference>
<keyword evidence="1" id="KW-0812">Transmembrane</keyword>
<dbReference type="Proteomes" id="UP000637628">
    <property type="component" value="Unassembled WGS sequence"/>
</dbReference>
<feature type="transmembrane region" description="Helical" evidence="1">
    <location>
        <begin position="247"/>
        <end position="272"/>
    </location>
</feature>
<name>A0ABQ3ZAV2_9ACTN</name>
<feature type="transmembrane region" description="Helical" evidence="1">
    <location>
        <begin position="284"/>
        <end position="304"/>
    </location>
</feature>
<sequence length="375" mass="39455">MNPETWPAVDERLERHYRRLLLSYSGHYRRRHGMEMITTMLEMAEPGRSRPSARDAWHLVASGVGQRFRLPAGRPFGWVAAVLVTMVLGVFGAAAGSWLGERTFTELPSRADAVKLLSSAVAGSGGSFIHQYRMSGRADFLGVTLFPSAPRPGGPPAWTVEEARTGLAAAGWTITEFTIHPGVNSVTCGPDERSGETCAFQTRDAAVTAERDGLVLSGTATDWNADESGTAFDGGIHGEMYAERSAAYLPLIVAGALLGGLAGWLLTAALVYRIRSVPPGRGRPAAAVAAIALIIAVPPVWAIVVNMVMFAQHLAAAGPVYAVHAALLPGSHLDGVAAWFIPGCMAVSAAAAVLAMGILVVGTDRKELPGATQPI</sequence>
<keyword evidence="3" id="KW-1185">Reference proteome</keyword>
<keyword evidence="1" id="KW-1133">Transmembrane helix</keyword>
<feature type="transmembrane region" description="Helical" evidence="1">
    <location>
        <begin position="76"/>
        <end position="99"/>
    </location>
</feature>
<keyword evidence="1" id="KW-0472">Membrane</keyword>